<evidence type="ECO:0000259" key="2">
    <source>
        <dbReference type="Pfam" id="PF12307"/>
    </source>
</evidence>
<gene>
    <name evidence="3" type="ORF">ACFQ08_05405</name>
</gene>
<protein>
    <submittedName>
        <fullName evidence="3">DUF3631 domain-containing protein</fullName>
    </submittedName>
</protein>
<accession>A0ABW3DJC2</accession>
<dbReference type="InterPro" id="IPR022081">
    <property type="entry name" value="DUF3631"/>
</dbReference>
<comment type="caution">
    <text evidence="3">The sequence shown here is derived from an EMBL/GenBank/DDBJ whole genome shotgun (WGS) entry which is preliminary data.</text>
</comment>
<feature type="chain" id="PRO_5047462207" evidence="1">
    <location>
        <begin position="21"/>
        <end position="147"/>
    </location>
</feature>
<sequence length="147" mass="16027">MKFRTTLIGIAAVLALTAEADDAGQPSPRVRLLADCRTAFRTDTALPTATLLERLKADPEAPWVDYGPNGLTPMKLGVLLREYDIRSSTIRFPLPVGQAKGYQRIDFADAWTRYCPDPADAEQGALIPLERGSRTGRTTLNIAGQAQ</sequence>
<reference evidence="4" key="1">
    <citation type="journal article" date="2019" name="Int. J. Syst. Evol. Microbiol.">
        <title>The Global Catalogue of Microorganisms (GCM) 10K type strain sequencing project: providing services to taxonomists for standard genome sequencing and annotation.</title>
        <authorList>
            <consortium name="The Broad Institute Genomics Platform"/>
            <consortium name="The Broad Institute Genome Sequencing Center for Infectious Disease"/>
            <person name="Wu L."/>
            <person name="Ma J."/>
        </authorList>
    </citation>
    <scope>NUCLEOTIDE SEQUENCE [LARGE SCALE GENOMIC DNA]</scope>
    <source>
        <strain evidence="4">CCUG 62974</strain>
    </source>
</reference>
<proteinExistence type="predicted"/>
<evidence type="ECO:0000313" key="4">
    <source>
        <dbReference type="Proteomes" id="UP001597024"/>
    </source>
</evidence>
<feature type="domain" description="DUF3631" evidence="2">
    <location>
        <begin position="11"/>
        <end position="114"/>
    </location>
</feature>
<name>A0ABW3DJC2_9ACTN</name>
<evidence type="ECO:0000256" key="1">
    <source>
        <dbReference type="SAM" id="SignalP"/>
    </source>
</evidence>
<dbReference type="EMBL" id="JBHTHX010000099">
    <property type="protein sequence ID" value="MFD0883990.1"/>
    <property type="molecule type" value="Genomic_DNA"/>
</dbReference>
<keyword evidence="4" id="KW-1185">Reference proteome</keyword>
<feature type="signal peptide" evidence="1">
    <location>
        <begin position="1"/>
        <end position="20"/>
    </location>
</feature>
<dbReference type="Pfam" id="PF12307">
    <property type="entry name" value="DUF3631"/>
    <property type="match status" value="1"/>
</dbReference>
<dbReference type="Proteomes" id="UP001597024">
    <property type="component" value="Unassembled WGS sequence"/>
</dbReference>
<organism evidence="3 4">
    <name type="scientific">Streptosporangium algeriense</name>
    <dbReference type="NCBI Taxonomy" id="1682748"/>
    <lineage>
        <taxon>Bacteria</taxon>
        <taxon>Bacillati</taxon>
        <taxon>Actinomycetota</taxon>
        <taxon>Actinomycetes</taxon>
        <taxon>Streptosporangiales</taxon>
        <taxon>Streptosporangiaceae</taxon>
        <taxon>Streptosporangium</taxon>
    </lineage>
</organism>
<evidence type="ECO:0000313" key="3">
    <source>
        <dbReference type="EMBL" id="MFD0883990.1"/>
    </source>
</evidence>
<keyword evidence="1" id="KW-0732">Signal</keyword>